<dbReference type="OMA" id="ERHYFDE"/>
<protein>
    <recommendedName>
        <fullName evidence="7">T-complex protein 1 subunit epsilon</fullName>
    </recommendedName>
    <alternativeName>
        <fullName evidence="8">CCT-epsilon</fullName>
    </alternativeName>
</protein>
<dbReference type="GO" id="GO:0140662">
    <property type="term" value="F:ATP-dependent protein folding chaperone"/>
    <property type="evidence" value="ECO:0007669"/>
    <property type="project" value="InterPro"/>
</dbReference>
<dbReference type="EMBL" id="JAHRHJ020000003">
    <property type="protein sequence ID" value="KAH9322981.1"/>
    <property type="molecule type" value="Genomic_DNA"/>
</dbReference>
<dbReference type="GO" id="GO:0005832">
    <property type="term" value="C:chaperonin-containing T-complex"/>
    <property type="evidence" value="ECO:0007669"/>
    <property type="project" value="UniProtKB-ARBA"/>
</dbReference>
<dbReference type="PANTHER" id="PTHR11353">
    <property type="entry name" value="CHAPERONIN"/>
    <property type="match status" value="1"/>
</dbReference>
<dbReference type="Proteomes" id="UP000824469">
    <property type="component" value="Unassembled WGS sequence"/>
</dbReference>
<proteinExistence type="inferred from homology"/>
<dbReference type="Gene3D" id="3.30.260.10">
    <property type="entry name" value="TCP-1-like chaperonin intermediate domain"/>
    <property type="match status" value="1"/>
</dbReference>
<reference evidence="9 10" key="1">
    <citation type="journal article" date="2021" name="Nat. Plants">
        <title>The Taxus genome provides insights into paclitaxel biosynthesis.</title>
        <authorList>
            <person name="Xiong X."/>
            <person name="Gou J."/>
            <person name="Liao Q."/>
            <person name="Li Y."/>
            <person name="Zhou Q."/>
            <person name="Bi G."/>
            <person name="Li C."/>
            <person name="Du R."/>
            <person name="Wang X."/>
            <person name="Sun T."/>
            <person name="Guo L."/>
            <person name="Liang H."/>
            <person name="Lu P."/>
            <person name="Wu Y."/>
            <person name="Zhang Z."/>
            <person name="Ro D.K."/>
            <person name="Shang Y."/>
            <person name="Huang S."/>
            <person name="Yan J."/>
        </authorList>
    </citation>
    <scope>NUCLEOTIDE SEQUENCE [LARGE SCALE GENOMIC DNA]</scope>
    <source>
        <strain evidence="9">Ta-2019</strain>
    </source>
</reference>
<dbReference type="Pfam" id="PF00118">
    <property type="entry name" value="Cpn60_TCP1"/>
    <property type="match status" value="2"/>
</dbReference>
<dbReference type="SUPFAM" id="SSF54849">
    <property type="entry name" value="GroEL-intermediate domain like"/>
    <property type="match status" value="1"/>
</dbReference>
<keyword evidence="10" id="KW-1185">Reference proteome</keyword>
<evidence type="ECO:0000256" key="8">
    <source>
        <dbReference type="ARBA" id="ARBA00033325"/>
    </source>
</evidence>
<dbReference type="FunFam" id="3.50.7.10:FF:000003">
    <property type="entry name" value="T-complex protein 1 subunit epsilon"/>
    <property type="match status" value="1"/>
</dbReference>
<evidence type="ECO:0000313" key="9">
    <source>
        <dbReference type="EMBL" id="KAH9322981.1"/>
    </source>
</evidence>
<sequence>MSHPQMPKAIEDAKIAILTCPFEPPKPKTKHKVDIDTVEKFEALRGQERHYFDEMVQRCKDVGATLVICQWGFDDEANHLLMNRGLPAVRWVGGVELELIAIATGGRIVPRFQELTPEKLGKAGLVREKAFGTTKDRMLYIEHCANSKAVTVFIRGGHRLTEHLLALAGAFFVLLSKYIVALELKLALNPELPRNKMMIEETKRSLHDALCVARNLIRDNSIVYGGGSAEISCSLAVEAAADKIPGVEQYAVRAFADALDAVPMALAENSGLQPIDTLTAVKAQQIKENNPHLGIDCNDIGTNDMMEQNVFETLIGKKQQILLATQVVKMILKIDDVISPSAF</sequence>
<dbReference type="InterPro" id="IPR002423">
    <property type="entry name" value="Cpn60/GroEL/TCP-1"/>
</dbReference>
<dbReference type="SUPFAM" id="SSF48592">
    <property type="entry name" value="GroEL equatorial domain-like"/>
    <property type="match status" value="1"/>
</dbReference>
<evidence type="ECO:0000256" key="2">
    <source>
        <dbReference type="ARBA" id="ARBA00008020"/>
    </source>
</evidence>
<evidence type="ECO:0000256" key="4">
    <source>
        <dbReference type="ARBA" id="ARBA00022741"/>
    </source>
</evidence>
<dbReference type="SUPFAM" id="SSF52029">
    <property type="entry name" value="GroEL apical domain-like"/>
    <property type="match status" value="1"/>
</dbReference>
<evidence type="ECO:0000256" key="3">
    <source>
        <dbReference type="ARBA" id="ARBA00022490"/>
    </source>
</evidence>
<comment type="caution">
    <text evidence="9">The sequence shown here is derived from an EMBL/GenBank/DDBJ whole genome shotgun (WGS) entry which is preliminary data.</text>
</comment>
<comment type="similarity">
    <text evidence="2">Belongs to the TCP-1 chaperonin family.</text>
</comment>
<keyword evidence="6" id="KW-0143">Chaperone</keyword>
<dbReference type="Gene3D" id="3.50.7.10">
    <property type="entry name" value="GroEL"/>
    <property type="match status" value="1"/>
</dbReference>
<keyword evidence="4" id="KW-0547">Nucleotide-binding</keyword>
<dbReference type="InterPro" id="IPR027410">
    <property type="entry name" value="TCP-1-like_intermed_sf"/>
</dbReference>
<dbReference type="InterPro" id="IPR027413">
    <property type="entry name" value="GROEL-like_equatorial_sf"/>
</dbReference>
<dbReference type="GO" id="GO:0005524">
    <property type="term" value="F:ATP binding"/>
    <property type="evidence" value="ECO:0007669"/>
    <property type="project" value="UniProtKB-KW"/>
</dbReference>
<dbReference type="FunFam" id="1.10.560.10:FF:000049">
    <property type="entry name" value="T-complex protein 1 subunitTheta, putative"/>
    <property type="match status" value="1"/>
</dbReference>
<evidence type="ECO:0000256" key="6">
    <source>
        <dbReference type="ARBA" id="ARBA00023186"/>
    </source>
</evidence>
<gene>
    <name evidence="9" type="ORF">KI387_017620</name>
</gene>
<keyword evidence="5" id="KW-0067">ATP-binding</keyword>
<accession>A0AA38GH16</accession>
<evidence type="ECO:0000256" key="7">
    <source>
        <dbReference type="ARBA" id="ARBA00024086"/>
    </source>
</evidence>
<organism evidence="9 10">
    <name type="scientific">Taxus chinensis</name>
    <name type="common">Chinese yew</name>
    <name type="synonym">Taxus wallichiana var. chinensis</name>
    <dbReference type="NCBI Taxonomy" id="29808"/>
    <lineage>
        <taxon>Eukaryota</taxon>
        <taxon>Viridiplantae</taxon>
        <taxon>Streptophyta</taxon>
        <taxon>Embryophyta</taxon>
        <taxon>Tracheophyta</taxon>
        <taxon>Spermatophyta</taxon>
        <taxon>Pinopsida</taxon>
        <taxon>Pinidae</taxon>
        <taxon>Conifers II</taxon>
        <taxon>Cupressales</taxon>
        <taxon>Taxaceae</taxon>
        <taxon>Taxus</taxon>
    </lineage>
</organism>
<evidence type="ECO:0000256" key="1">
    <source>
        <dbReference type="ARBA" id="ARBA00004496"/>
    </source>
</evidence>
<dbReference type="InterPro" id="IPR027409">
    <property type="entry name" value="GroEL-like_apical_dom_sf"/>
</dbReference>
<keyword evidence="3" id="KW-0963">Cytoplasm</keyword>
<dbReference type="AlphaFoldDB" id="A0AA38GH16"/>
<comment type="subcellular location">
    <subcellularLocation>
        <location evidence="1">Cytoplasm</location>
    </subcellularLocation>
</comment>
<evidence type="ECO:0000313" key="10">
    <source>
        <dbReference type="Proteomes" id="UP000824469"/>
    </source>
</evidence>
<dbReference type="InterPro" id="IPR017998">
    <property type="entry name" value="Chaperone_TCP-1"/>
</dbReference>
<evidence type="ECO:0000256" key="5">
    <source>
        <dbReference type="ARBA" id="ARBA00022840"/>
    </source>
</evidence>
<name>A0AA38GH16_TAXCH</name>
<dbReference type="Gene3D" id="1.10.560.10">
    <property type="entry name" value="GroEL-like equatorial domain"/>
    <property type="match status" value="1"/>
</dbReference>